<dbReference type="InterPro" id="IPR000262">
    <property type="entry name" value="FMN-dep_DH"/>
</dbReference>
<evidence type="ECO:0000256" key="1">
    <source>
        <dbReference type="ARBA" id="ARBA00001917"/>
    </source>
</evidence>
<comment type="cofactor">
    <cofactor evidence="1">
        <name>FMN</name>
        <dbReference type="ChEBI" id="CHEBI:58210"/>
    </cofactor>
</comment>
<dbReference type="InterPro" id="IPR013785">
    <property type="entry name" value="Aldolase_TIM"/>
</dbReference>
<reference evidence="3 4" key="1">
    <citation type="journal article" date="2016" name="Mol. Biol. Evol.">
        <title>Comparative Genomics of Early-Diverging Mushroom-Forming Fungi Provides Insights into the Origins of Lignocellulose Decay Capabilities.</title>
        <authorList>
            <person name="Nagy L.G."/>
            <person name="Riley R."/>
            <person name="Tritt A."/>
            <person name="Adam C."/>
            <person name="Daum C."/>
            <person name="Floudas D."/>
            <person name="Sun H."/>
            <person name="Yadav J.S."/>
            <person name="Pangilinan J."/>
            <person name="Larsson K.H."/>
            <person name="Matsuura K."/>
            <person name="Barry K."/>
            <person name="Labutti K."/>
            <person name="Kuo R."/>
            <person name="Ohm R.A."/>
            <person name="Bhattacharya S.S."/>
            <person name="Shirouzu T."/>
            <person name="Yoshinaga Y."/>
            <person name="Martin F.M."/>
            <person name="Grigoriev I.V."/>
            <person name="Hibbett D.S."/>
        </authorList>
    </citation>
    <scope>NUCLEOTIDE SEQUENCE [LARGE SCALE GENOMIC DNA]</scope>
    <source>
        <strain evidence="3 4">CBS 109695</strain>
    </source>
</reference>
<proteinExistence type="predicted"/>
<protein>
    <recommendedName>
        <fullName evidence="2">FMN-dependent dehydrogenase domain-containing protein</fullName>
    </recommendedName>
</protein>
<organism evidence="3 4">
    <name type="scientific">Athelia psychrophila</name>
    <dbReference type="NCBI Taxonomy" id="1759441"/>
    <lineage>
        <taxon>Eukaryota</taxon>
        <taxon>Fungi</taxon>
        <taxon>Dikarya</taxon>
        <taxon>Basidiomycota</taxon>
        <taxon>Agaricomycotina</taxon>
        <taxon>Agaricomycetes</taxon>
        <taxon>Agaricomycetidae</taxon>
        <taxon>Atheliales</taxon>
        <taxon>Atheliaceae</taxon>
        <taxon>Athelia</taxon>
    </lineage>
</organism>
<keyword evidence="4" id="KW-1185">Reference proteome</keyword>
<evidence type="ECO:0000259" key="2">
    <source>
        <dbReference type="Pfam" id="PF01070"/>
    </source>
</evidence>
<accession>A0A166DSA6</accession>
<dbReference type="OrthoDB" id="1925334at2759"/>
<name>A0A166DSA6_9AGAM</name>
<dbReference type="Gene3D" id="3.20.20.70">
    <property type="entry name" value="Aldolase class I"/>
    <property type="match status" value="1"/>
</dbReference>
<dbReference type="EMBL" id="KV417609">
    <property type="protein sequence ID" value="KZP15017.1"/>
    <property type="molecule type" value="Genomic_DNA"/>
</dbReference>
<sequence>MPSIEVLYRLRKQRPDIFERIEGQQRYVLKALCLSAKAVGLGRAFLYAQSSTPAYGEAGVIKTVRILEREIVSGMQLLGARNISELVPEMVEKVDWQIMASKL</sequence>
<feature type="domain" description="FMN-dependent dehydrogenase" evidence="2">
    <location>
        <begin position="28"/>
        <end position="92"/>
    </location>
</feature>
<evidence type="ECO:0000313" key="3">
    <source>
        <dbReference type="EMBL" id="KZP15017.1"/>
    </source>
</evidence>
<dbReference type="SUPFAM" id="SSF51395">
    <property type="entry name" value="FMN-linked oxidoreductases"/>
    <property type="match status" value="1"/>
</dbReference>
<dbReference type="GO" id="GO:0016491">
    <property type="term" value="F:oxidoreductase activity"/>
    <property type="evidence" value="ECO:0007669"/>
    <property type="project" value="InterPro"/>
</dbReference>
<dbReference type="Pfam" id="PF01070">
    <property type="entry name" value="FMN_dh"/>
    <property type="match status" value="1"/>
</dbReference>
<dbReference type="AlphaFoldDB" id="A0A166DSA6"/>
<gene>
    <name evidence="3" type="ORF">FIBSPDRAFT_979090</name>
</gene>
<dbReference type="STRING" id="436010.A0A166DSA6"/>
<evidence type="ECO:0000313" key="4">
    <source>
        <dbReference type="Proteomes" id="UP000076532"/>
    </source>
</evidence>
<dbReference type="Proteomes" id="UP000076532">
    <property type="component" value="Unassembled WGS sequence"/>
</dbReference>